<proteinExistence type="predicted"/>
<feature type="non-terminal residue" evidence="1">
    <location>
        <position position="89"/>
    </location>
</feature>
<keyword evidence="2" id="KW-1185">Reference proteome</keyword>
<reference evidence="1" key="1">
    <citation type="submission" date="2019-10" db="EMBL/GenBank/DDBJ databases">
        <authorList>
            <consortium name="DOE Joint Genome Institute"/>
            <person name="Kuo A."/>
            <person name="Miyauchi S."/>
            <person name="Kiss E."/>
            <person name="Drula E."/>
            <person name="Kohler A."/>
            <person name="Sanchez-Garcia M."/>
            <person name="Andreopoulos B."/>
            <person name="Barry K.W."/>
            <person name="Bonito G."/>
            <person name="Buee M."/>
            <person name="Carver A."/>
            <person name="Chen C."/>
            <person name="Cichocki N."/>
            <person name="Clum A."/>
            <person name="Culley D."/>
            <person name="Crous P.W."/>
            <person name="Fauchery L."/>
            <person name="Girlanda M."/>
            <person name="Hayes R."/>
            <person name="Keri Z."/>
            <person name="LaButti K."/>
            <person name="Lipzen A."/>
            <person name="Lombard V."/>
            <person name="Magnuson J."/>
            <person name="Maillard F."/>
            <person name="Morin E."/>
            <person name="Murat C."/>
            <person name="Nolan M."/>
            <person name="Ohm R."/>
            <person name="Pangilinan J."/>
            <person name="Pereira M."/>
            <person name="Perotto S."/>
            <person name="Peter M."/>
            <person name="Riley R."/>
            <person name="Sitrit Y."/>
            <person name="Stielow B."/>
            <person name="Szollosi G."/>
            <person name="Zifcakova L."/>
            <person name="Stursova M."/>
            <person name="Spatafora J.W."/>
            <person name="Tedersoo L."/>
            <person name="Vaario L.-M."/>
            <person name="Yamada A."/>
            <person name="Yan M."/>
            <person name="Wang P."/>
            <person name="Xu J."/>
            <person name="Bruns T."/>
            <person name="Baldrian P."/>
            <person name="Vilgalys R."/>
            <person name="Henrissat B."/>
            <person name="Grigoriev I.V."/>
            <person name="Hibbett D."/>
            <person name="Nagy L.G."/>
            <person name="Martin F.M."/>
        </authorList>
    </citation>
    <scope>NUCLEOTIDE SEQUENCE</scope>
    <source>
        <strain evidence="1">Prilba</strain>
    </source>
</reference>
<reference evidence="1" key="2">
    <citation type="journal article" date="2020" name="Nat. Commun.">
        <title>Large-scale genome sequencing of mycorrhizal fungi provides insights into the early evolution of symbiotic traits.</title>
        <authorList>
            <person name="Miyauchi S."/>
            <person name="Kiss E."/>
            <person name="Kuo A."/>
            <person name="Drula E."/>
            <person name="Kohler A."/>
            <person name="Sanchez-Garcia M."/>
            <person name="Morin E."/>
            <person name="Andreopoulos B."/>
            <person name="Barry K.W."/>
            <person name="Bonito G."/>
            <person name="Buee M."/>
            <person name="Carver A."/>
            <person name="Chen C."/>
            <person name="Cichocki N."/>
            <person name="Clum A."/>
            <person name="Culley D."/>
            <person name="Crous P.W."/>
            <person name="Fauchery L."/>
            <person name="Girlanda M."/>
            <person name="Hayes R.D."/>
            <person name="Keri Z."/>
            <person name="LaButti K."/>
            <person name="Lipzen A."/>
            <person name="Lombard V."/>
            <person name="Magnuson J."/>
            <person name="Maillard F."/>
            <person name="Murat C."/>
            <person name="Nolan M."/>
            <person name="Ohm R.A."/>
            <person name="Pangilinan J."/>
            <person name="Pereira M.F."/>
            <person name="Perotto S."/>
            <person name="Peter M."/>
            <person name="Pfister S."/>
            <person name="Riley R."/>
            <person name="Sitrit Y."/>
            <person name="Stielow J.B."/>
            <person name="Szollosi G."/>
            <person name="Zifcakova L."/>
            <person name="Stursova M."/>
            <person name="Spatafora J.W."/>
            <person name="Tedersoo L."/>
            <person name="Vaario L.M."/>
            <person name="Yamada A."/>
            <person name="Yan M."/>
            <person name="Wang P."/>
            <person name="Xu J."/>
            <person name="Bruns T."/>
            <person name="Baldrian P."/>
            <person name="Vilgalys R."/>
            <person name="Dunand C."/>
            <person name="Henrissat B."/>
            <person name="Grigoriev I.V."/>
            <person name="Hibbett D."/>
            <person name="Nagy L.G."/>
            <person name="Martin F.M."/>
        </authorList>
    </citation>
    <scope>NUCLEOTIDE SEQUENCE</scope>
    <source>
        <strain evidence="1">Prilba</strain>
    </source>
</reference>
<protein>
    <submittedName>
        <fullName evidence="1">Uncharacterized protein</fullName>
    </submittedName>
</protein>
<dbReference type="OrthoDB" id="3257444at2759"/>
<dbReference type="Proteomes" id="UP000759537">
    <property type="component" value="Unassembled WGS sequence"/>
</dbReference>
<dbReference type="EMBL" id="WHVB01000022">
    <property type="protein sequence ID" value="KAF8471565.1"/>
    <property type="molecule type" value="Genomic_DNA"/>
</dbReference>
<evidence type="ECO:0000313" key="2">
    <source>
        <dbReference type="Proteomes" id="UP000759537"/>
    </source>
</evidence>
<dbReference type="AlphaFoldDB" id="A0A9P5JYF4"/>
<sequence length="89" mass="10236">MPLAHSHRAPYFSGRVCDPIEDFLDEYEELASSCGLSERQKVESVICYIPHALKGFWKSLDGYLSRDWMDLRRAVEDIYDGPSEPSCYS</sequence>
<gene>
    <name evidence="1" type="ORF">DFH94DRAFT_617543</name>
</gene>
<name>A0A9P5JYF4_9AGAM</name>
<comment type="caution">
    <text evidence="1">The sequence shown here is derived from an EMBL/GenBank/DDBJ whole genome shotgun (WGS) entry which is preliminary data.</text>
</comment>
<accession>A0A9P5JYF4</accession>
<organism evidence="1 2">
    <name type="scientific">Russula ochroleuca</name>
    <dbReference type="NCBI Taxonomy" id="152965"/>
    <lineage>
        <taxon>Eukaryota</taxon>
        <taxon>Fungi</taxon>
        <taxon>Dikarya</taxon>
        <taxon>Basidiomycota</taxon>
        <taxon>Agaricomycotina</taxon>
        <taxon>Agaricomycetes</taxon>
        <taxon>Russulales</taxon>
        <taxon>Russulaceae</taxon>
        <taxon>Russula</taxon>
    </lineage>
</organism>
<evidence type="ECO:0000313" key="1">
    <source>
        <dbReference type="EMBL" id="KAF8471565.1"/>
    </source>
</evidence>